<keyword evidence="5" id="KW-0539">Nucleus</keyword>
<sequence>MSSLDELLANINSGSVPPSDAIKRQPRKAKPQSDLTKRLRGQAGAVNTSGEAPPAKPAGGKRGGGGGAAAAAAAAASRATPPPTVGTAAAAGSAPGSGGSGGSAPPSGGNQLTLPNVGPVAAAAPAAPAQPPPLSADAPLAARMKRVLDVLRMNRETHTFSDLKSKLNVDLKVDTELLDSLKAHQQLTYDSMYNTLKYKPKVLGINNATDLLNYLRRHTTVEGASAAVPMSGVRVADVADAYIGLEADLKRLQGEGQVYIFGHTNPGQDVVYAAQPMNIGPVSDRVVEMFHNTRVAQDMLELQWAAKDLGLKSALATRPMRVKDESAKDKKKKRRKIERKFNVDKATNAHMRELFEGAQPKNIETK</sequence>
<dbReference type="Proteomes" id="UP000612055">
    <property type="component" value="Unassembled WGS sequence"/>
</dbReference>
<dbReference type="InterPro" id="IPR016656">
    <property type="entry name" value="TFIIE-bsu"/>
</dbReference>
<comment type="caution">
    <text evidence="9">The sequence shown here is derived from an EMBL/GenBank/DDBJ whole genome shotgun (WGS) entry which is preliminary data.</text>
</comment>
<dbReference type="InterPro" id="IPR003166">
    <property type="entry name" value="TFIIE_bsu_DNA-bd"/>
</dbReference>
<organism evidence="9 10">
    <name type="scientific">Edaphochlamys debaryana</name>
    <dbReference type="NCBI Taxonomy" id="47281"/>
    <lineage>
        <taxon>Eukaryota</taxon>
        <taxon>Viridiplantae</taxon>
        <taxon>Chlorophyta</taxon>
        <taxon>core chlorophytes</taxon>
        <taxon>Chlorophyceae</taxon>
        <taxon>CS clade</taxon>
        <taxon>Chlamydomonadales</taxon>
        <taxon>Chlamydomonadales incertae sedis</taxon>
        <taxon>Edaphochlamys</taxon>
    </lineage>
</organism>
<dbReference type="PROSITE" id="PS51351">
    <property type="entry name" value="TFIIE_BETA_C"/>
    <property type="match status" value="1"/>
</dbReference>
<evidence type="ECO:0000256" key="2">
    <source>
        <dbReference type="ARBA" id="ARBA00023015"/>
    </source>
</evidence>
<reference evidence="9" key="1">
    <citation type="journal article" date="2020" name="bioRxiv">
        <title>Comparative genomics of Chlamydomonas.</title>
        <authorList>
            <person name="Craig R.J."/>
            <person name="Hasan A.R."/>
            <person name="Ness R.W."/>
            <person name="Keightley P.D."/>
        </authorList>
    </citation>
    <scope>NUCLEOTIDE SEQUENCE</scope>
    <source>
        <strain evidence="9">CCAP 11/70</strain>
    </source>
</reference>
<keyword evidence="2" id="KW-0805">Transcription regulation</keyword>
<dbReference type="GO" id="GO:0003677">
    <property type="term" value="F:DNA binding"/>
    <property type="evidence" value="ECO:0007669"/>
    <property type="project" value="UniProtKB-KW"/>
</dbReference>
<evidence type="ECO:0000313" key="9">
    <source>
        <dbReference type="EMBL" id="KAG2494486.1"/>
    </source>
</evidence>
<keyword evidence="4" id="KW-0804">Transcription</keyword>
<feature type="domain" description="TFIIE beta" evidence="8">
    <location>
        <begin position="125"/>
        <end position="205"/>
    </location>
</feature>
<name>A0A836BZ72_9CHLO</name>
<comment type="function">
    <text evidence="6">Recruits TFIIH to the initiation complex and stimulates the RNA polymerase II C-terminal domain kinase and DNA-dependent ATPase activities of TFIIH. Both TFIIH and TFIIE are required for promoter clearance by RNA polymerase.</text>
</comment>
<dbReference type="Pfam" id="PF18121">
    <property type="entry name" value="TFA2_Winged_2"/>
    <property type="match status" value="1"/>
</dbReference>
<evidence type="ECO:0000256" key="7">
    <source>
        <dbReference type="SAM" id="MobiDB-lite"/>
    </source>
</evidence>
<feature type="compositionally biased region" description="Low complexity" evidence="7">
    <location>
        <begin position="69"/>
        <end position="94"/>
    </location>
</feature>
<dbReference type="InterPro" id="IPR040501">
    <property type="entry name" value="TFA2_Winged_2"/>
</dbReference>
<evidence type="ECO:0000313" key="10">
    <source>
        <dbReference type="Proteomes" id="UP000612055"/>
    </source>
</evidence>
<feature type="compositionally biased region" description="Basic residues" evidence="7">
    <location>
        <begin position="329"/>
        <end position="338"/>
    </location>
</feature>
<dbReference type="PANTHER" id="PTHR12716">
    <property type="entry name" value="TRANSCRIPTION INITIATION FACTOR IIE, BETA SUBUNIT"/>
    <property type="match status" value="1"/>
</dbReference>
<comment type="subcellular location">
    <subcellularLocation>
        <location evidence="1">Nucleus</location>
    </subcellularLocation>
</comment>
<evidence type="ECO:0000256" key="4">
    <source>
        <dbReference type="ARBA" id="ARBA00023163"/>
    </source>
</evidence>
<dbReference type="GO" id="GO:0005673">
    <property type="term" value="C:transcription factor TFIIE complex"/>
    <property type="evidence" value="ECO:0007669"/>
    <property type="project" value="InterPro"/>
</dbReference>
<feature type="region of interest" description="Disordered" evidence="7">
    <location>
        <begin position="321"/>
        <end position="343"/>
    </location>
</feature>
<accession>A0A836BZ72</accession>
<protein>
    <recommendedName>
        <fullName evidence="8">TFIIE beta domain-containing protein</fullName>
    </recommendedName>
</protein>
<dbReference type="EMBL" id="JAEHOE010000030">
    <property type="protein sequence ID" value="KAG2494486.1"/>
    <property type="molecule type" value="Genomic_DNA"/>
</dbReference>
<dbReference type="GO" id="GO:0001097">
    <property type="term" value="F:TFIIH-class transcription factor complex binding"/>
    <property type="evidence" value="ECO:0007669"/>
    <property type="project" value="TreeGrafter"/>
</dbReference>
<proteinExistence type="predicted"/>
<evidence type="ECO:0000256" key="5">
    <source>
        <dbReference type="ARBA" id="ARBA00023242"/>
    </source>
</evidence>
<keyword evidence="3" id="KW-0238">DNA-binding</keyword>
<evidence type="ECO:0000256" key="3">
    <source>
        <dbReference type="ARBA" id="ARBA00023125"/>
    </source>
</evidence>
<evidence type="ECO:0000256" key="6">
    <source>
        <dbReference type="ARBA" id="ARBA00025581"/>
    </source>
</evidence>
<evidence type="ECO:0000259" key="8">
    <source>
        <dbReference type="PROSITE" id="PS51351"/>
    </source>
</evidence>
<dbReference type="GO" id="GO:0006367">
    <property type="term" value="P:transcription initiation at RNA polymerase II promoter"/>
    <property type="evidence" value="ECO:0007669"/>
    <property type="project" value="InterPro"/>
</dbReference>
<evidence type="ECO:0000256" key="1">
    <source>
        <dbReference type="ARBA" id="ARBA00004123"/>
    </source>
</evidence>
<dbReference type="PANTHER" id="PTHR12716:SF8">
    <property type="entry name" value="TRANSCRIPTION INITIATION FACTOR IIE SUBUNIT BETA"/>
    <property type="match status" value="1"/>
</dbReference>
<gene>
    <name evidence="9" type="ORF">HYH03_007255</name>
</gene>
<keyword evidence="10" id="KW-1185">Reference proteome</keyword>
<dbReference type="AlphaFoldDB" id="A0A836BZ72"/>
<dbReference type="OrthoDB" id="3907302at2759"/>
<feature type="region of interest" description="Disordered" evidence="7">
    <location>
        <begin position="1"/>
        <end position="116"/>
    </location>
</feature>